<comment type="caution">
    <text evidence="1">The sequence shown here is derived from an EMBL/GenBank/DDBJ whole genome shotgun (WGS) entry which is preliminary data.</text>
</comment>
<sequence>MIYHHLLIVEVQKDEDHYFESRHYCCLYHLEEQSPELSTRNRPRGVSDASNVDVKKMDISELGFTPAETIEDEFESNGKTSLVEDLIEDTEELDTVLKMEVNKTNEVVNSDPFSLNEAPSSREQTVSLKEYDELRLKLKILENKRQEDRERMRELDKFKSEAEQFMAVKPKLQSKMTETQQEVRELRKQLKDINAEKEFFENKYNEAVESMEMMTLDKEMAEEKAENLQHEVNMLKEKVEEISVDLDVFKKEGDIVSQSSLDRESRPTVEIIQLEKHNERLKEALKFAFRLRDISSEQEAELNKKIKNLEKELASLQDIQVQHDQARDHLKLAEMQIEDLKNRLDDAKNAVDMLEELSEKNLIQEEAIRIFEIFCLTILQRLEEQRVIIEDLEALKELNDELEESHIENEKQLQTEI</sequence>
<protein>
    <submittedName>
        <fullName evidence="1">13213_t:CDS:1</fullName>
    </submittedName>
</protein>
<reference evidence="1" key="1">
    <citation type="submission" date="2021-06" db="EMBL/GenBank/DDBJ databases">
        <authorList>
            <person name="Kallberg Y."/>
            <person name="Tangrot J."/>
            <person name="Rosling A."/>
        </authorList>
    </citation>
    <scope>NUCLEOTIDE SEQUENCE</scope>
    <source>
        <strain evidence="1">CL356</strain>
    </source>
</reference>
<keyword evidence="2" id="KW-1185">Reference proteome</keyword>
<gene>
    <name evidence="1" type="ORF">ACOLOM_LOCUS11050</name>
</gene>
<accession>A0ACA9PV44</accession>
<dbReference type="Proteomes" id="UP000789525">
    <property type="component" value="Unassembled WGS sequence"/>
</dbReference>
<evidence type="ECO:0000313" key="1">
    <source>
        <dbReference type="EMBL" id="CAG8719003.1"/>
    </source>
</evidence>
<organism evidence="1 2">
    <name type="scientific">Acaulospora colombiana</name>
    <dbReference type="NCBI Taxonomy" id="27376"/>
    <lineage>
        <taxon>Eukaryota</taxon>
        <taxon>Fungi</taxon>
        <taxon>Fungi incertae sedis</taxon>
        <taxon>Mucoromycota</taxon>
        <taxon>Glomeromycotina</taxon>
        <taxon>Glomeromycetes</taxon>
        <taxon>Diversisporales</taxon>
        <taxon>Acaulosporaceae</taxon>
        <taxon>Acaulospora</taxon>
    </lineage>
</organism>
<name>A0ACA9PV44_9GLOM</name>
<proteinExistence type="predicted"/>
<dbReference type="EMBL" id="CAJVPT010037979">
    <property type="protein sequence ID" value="CAG8719003.1"/>
    <property type="molecule type" value="Genomic_DNA"/>
</dbReference>
<evidence type="ECO:0000313" key="2">
    <source>
        <dbReference type="Proteomes" id="UP000789525"/>
    </source>
</evidence>
<feature type="non-terminal residue" evidence="1">
    <location>
        <position position="417"/>
    </location>
</feature>